<dbReference type="AlphaFoldDB" id="A0A0F9L593"/>
<accession>A0A0F9L593</accession>
<proteinExistence type="predicted"/>
<protein>
    <submittedName>
        <fullName evidence="1">Uncharacterized protein</fullName>
    </submittedName>
</protein>
<reference evidence="1" key="1">
    <citation type="journal article" date="2015" name="Nature">
        <title>Complex archaea that bridge the gap between prokaryotes and eukaryotes.</title>
        <authorList>
            <person name="Spang A."/>
            <person name="Saw J.H."/>
            <person name="Jorgensen S.L."/>
            <person name="Zaremba-Niedzwiedzka K."/>
            <person name="Martijn J."/>
            <person name="Lind A.E."/>
            <person name="van Eijk R."/>
            <person name="Schleper C."/>
            <person name="Guy L."/>
            <person name="Ettema T.J."/>
        </authorList>
    </citation>
    <scope>NUCLEOTIDE SEQUENCE</scope>
</reference>
<gene>
    <name evidence="1" type="ORF">LCGC14_1254890</name>
</gene>
<dbReference type="EMBL" id="LAZR01006910">
    <property type="protein sequence ID" value="KKM88808.1"/>
    <property type="molecule type" value="Genomic_DNA"/>
</dbReference>
<sequence>MEIEYETNKSGDKEFHNVKTAEVVDKMTTPGYPKSIQTNGNGSKTYPKDPVGLVMDIYGINVNDRQGTIIY</sequence>
<evidence type="ECO:0000313" key="1">
    <source>
        <dbReference type="EMBL" id="KKM88808.1"/>
    </source>
</evidence>
<comment type="caution">
    <text evidence="1">The sequence shown here is derived from an EMBL/GenBank/DDBJ whole genome shotgun (WGS) entry which is preliminary data.</text>
</comment>
<organism evidence="1">
    <name type="scientific">marine sediment metagenome</name>
    <dbReference type="NCBI Taxonomy" id="412755"/>
    <lineage>
        <taxon>unclassified sequences</taxon>
        <taxon>metagenomes</taxon>
        <taxon>ecological metagenomes</taxon>
    </lineage>
</organism>
<name>A0A0F9L593_9ZZZZ</name>